<evidence type="ECO:0000313" key="3">
    <source>
        <dbReference type="Proteomes" id="UP001197093"/>
    </source>
</evidence>
<feature type="region of interest" description="Disordered" evidence="1">
    <location>
        <begin position="73"/>
        <end position="119"/>
    </location>
</feature>
<sequence>MGGCLQALRFWRKKRQTPVPAFRYSDEKPRESGTESIGFDPEKPPLPVQRSRYTPPTFRGVPVRPYVNPVYSAYSTPTPIPYSDDPKLKDEGVDDPEEAARRRKAEQEEQERLDFFQMM</sequence>
<protein>
    <submittedName>
        <fullName evidence="2">Uncharacterized protein</fullName>
    </submittedName>
</protein>
<accession>A0AAD4EW35</accession>
<evidence type="ECO:0000256" key="1">
    <source>
        <dbReference type="SAM" id="MobiDB-lite"/>
    </source>
</evidence>
<reference evidence="2" key="1">
    <citation type="submission" date="2023-02" db="EMBL/GenBank/DDBJ databases">
        <authorList>
            <person name="Palmer J.M."/>
        </authorList>
    </citation>
    <scope>NUCLEOTIDE SEQUENCE</scope>
    <source>
        <strain evidence="2">FW57</strain>
    </source>
</reference>
<dbReference type="EMBL" id="JAHCVI010000003">
    <property type="protein sequence ID" value="KAG7288260.1"/>
    <property type="molecule type" value="Genomic_DNA"/>
</dbReference>
<keyword evidence="3" id="KW-1185">Reference proteome</keyword>
<evidence type="ECO:0000313" key="2">
    <source>
        <dbReference type="EMBL" id="KAG7288260.1"/>
    </source>
</evidence>
<dbReference type="AlphaFoldDB" id="A0AAD4EW35"/>
<comment type="caution">
    <text evidence="2">The sequence shown here is derived from an EMBL/GenBank/DDBJ whole genome shotgun (WGS) entry which is preliminary data.</text>
</comment>
<dbReference type="Proteomes" id="UP001197093">
    <property type="component" value="Unassembled WGS sequence"/>
</dbReference>
<name>A0AAD4EW35_9PEZI</name>
<feature type="compositionally biased region" description="Basic and acidic residues" evidence="1">
    <location>
        <begin position="24"/>
        <end position="33"/>
    </location>
</feature>
<proteinExistence type="predicted"/>
<organism evidence="2 3">
    <name type="scientific">Staphylotrichum longicolle</name>
    <dbReference type="NCBI Taxonomy" id="669026"/>
    <lineage>
        <taxon>Eukaryota</taxon>
        <taxon>Fungi</taxon>
        <taxon>Dikarya</taxon>
        <taxon>Ascomycota</taxon>
        <taxon>Pezizomycotina</taxon>
        <taxon>Sordariomycetes</taxon>
        <taxon>Sordariomycetidae</taxon>
        <taxon>Sordariales</taxon>
        <taxon>Chaetomiaceae</taxon>
        <taxon>Staphylotrichum</taxon>
    </lineage>
</organism>
<gene>
    <name evidence="2" type="ORF">NEMBOFW57_007791</name>
</gene>
<feature type="compositionally biased region" description="Basic and acidic residues" evidence="1">
    <location>
        <begin position="105"/>
        <end position="119"/>
    </location>
</feature>
<feature type="region of interest" description="Disordered" evidence="1">
    <location>
        <begin position="20"/>
        <end position="59"/>
    </location>
</feature>